<gene>
    <name evidence="12" type="ORF">QYM36_014561</name>
</gene>
<keyword evidence="10" id="KW-0472">Membrane</keyword>
<comment type="similarity">
    <text evidence="6 9">Belongs to the peptidase M48 family.</text>
</comment>
<dbReference type="GO" id="GO:0004222">
    <property type="term" value="F:metalloendopeptidase activity"/>
    <property type="evidence" value="ECO:0007669"/>
    <property type="project" value="InterPro"/>
</dbReference>
<keyword evidence="10" id="KW-0812">Transmembrane</keyword>
<name>A0AA88KVS5_ARTSF</name>
<evidence type="ECO:0000256" key="2">
    <source>
        <dbReference type="ARBA" id="ARBA00022723"/>
    </source>
</evidence>
<dbReference type="InterPro" id="IPR051156">
    <property type="entry name" value="Mito/Outer_Membr_Metalloprot"/>
</dbReference>
<dbReference type="GO" id="GO:0006515">
    <property type="term" value="P:protein quality control for misfolded or incompletely synthesized proteins"/>
    <property type="evidence" value="ECO:0007669"/>
    <property type="project" value="TreeGrafter"/>
</dbReference>
<dbReference type="EMBL" id="JAVRJZ010000018">
    <property type="protein sequence ID" value="KAK2708973.1"/>
    <property type="molecule type" value="Genomic_DNA"/>
</dbReference>
<evidence type="ECO:0000313" key="13">
    <source>
        <dbReference type="Proteomes" id="UP001187531"/>
    </source>
</evidence>
<feature type="domain" description="Peptidase M48" evidence="11">
    <location>
        <begin position="174"/>
        <end position="348"/>
    </location>
</feature>
<evidence type="ECO:0000313" key="12">
    <source>
        <dbReference type="EMBL" id="KAK2708973.1"/>
    </source>
</evidence>
<evidence type="ECO:0000256" key="1">
    <source>
        <dbReference type="ARBA" id="ARBA00022670"/>
    </source>
</evidence>
<organism evidence="12 13">
    <name type="scientific">Artemia franciscana</name>
    <name type="common">Brine shrimp</name>
    <name type="synonym">Artemia sanfranciscana</name>
    <dbReference type="NCBI Taxonomy" id="6661"/>
    <lineage>
        <taxon>Eukaryota</taxon>
        <taxon>Metazoa</taxon>
        <taxon>Ecdysozoa</taxon>
        <taxon>Arthropoda</taxon>
        <taxon>Crustacea</taxon>
        <taxon>Branchiopoda</taxon>
        <taxon>Anostraca</taxon>
        <taxon>Artemiidae</taxon>
        <taxon>Artemia</taxon>
    </lineage>
</organism>
<evidence type="ECO:0000256" key="9">
    <source>
        <dbReference type="RuleBase" id="RU003983"/>
    </source>
</evidence>
<feature type="transmembrane region" description="Helical" evidence="10">
    <location>
        <begin position="41"/>
        <end position="61"/>
    </location>
</feature>
<evidence type="ECO:0000259" key="11">
    <source>
        <dbReference type="Pfam" id="PF01435"/>
    </source>
</evidence>
<keyword evidence="3 9" id="KW-0378">Hydrolase</keyword>
<evidence type="ECO:0000256" key="3">
    <source>
        <dbReference type="ARBA" id="ARBA00022801"/>
    </source>
</evidence>
<sequence>MFSQALLFASRSLIFKNSKYMIQDKSFSQKLFFHSSPPRRAIPPIIALVLTPIARIGAFLFGRNFRKWWKNLPPETRALYISRLRKQKNYFLGLFGALTTGGIAFYFTHLEEAPVTGRRRFVFVSEKSLLEISKFEFESFLVQFGSKALPPHHSIYKKVTAIANRILEANKDIEEIYHKQWSVTVFDQPDIANAAVLPSGAILVFSGLLDRCANEDEFAFVLAHELSHCIVGHNAELYSRTSVLNAIKIVLMGVCMALLPTDMTGILSYLFGSGTLTAAFELPYGRELEREADEVGLTLVARACYDTRYGAVFWEKMRLLEDIEMGIEIPDWISTHPANATRRDHLKGLEGSAAAVREVCKCPPLSDVDIEKEVEDFVRAVKEKHEKDRPVVLLQLPKRPVPSI</sequence>
<dbReference type="GO" id="GO:0046872">
    <property type="term" value="F:metal ion binding"/>
    <property type="evidence" value="ECO:0007669"/>
    <property type="project" value="UniProtKB-KW"/>
</dbReference>
<evidence type="ECO:0000256" key="5">
    <source>
        <dbReference type="ARBA" id="ARBA00023049"/>
    </source>
</evidence>
<dbReference type="Gene3D" id="3.30.2010.10">
    <property type="entry name" value="Metalloproteases ('zincins'), catalytic domain"/>
    <property type="match status" value="1"/>
</dbReference>
<dbReference type="GO" id="GO:0034982">
    <property type="term" value="P:mitochondrial protein processing"/>
    <property type="evidence" value="ECO:0007669"/>
    <property type="project" value="TreeGrafter"/>
</dbReference>
<evidence type="ECO:0000256" key="6">
    <source>
        <dbReference type="ARBA" id="ARBA00038233"/>
    </source>
</evidence>
<dbReference type="CDD" id="cd07331">
    <property type="entry name" value="M48C_Oma1_like"/>
    <property type="match status" value="1"/>
</dbReference>
<comment type="cofactor">
    <cofactor evidence="9">
        <name>Zn(2+)</name>
        <dbReference type="ChEBI" id="CHEBI:29105"/>
    </cofactor>
    <text evidence="9">Binds 1 zinc ion per subunit.</text>
</comment>
<keyword evidence="2" id="KW-0479">Metal-binding</keyword>
<evidence type="ECO:0000256" key="4">
    <source>
        <dbReference type="ARBA" id="ARBA00022833"/>
    </source>
</evidence>
<dbReference type="AlphaFoldDB" id="A0AA88KVS5"/>
<dbReference type="PANTHER" id="PTHR22726:SF1">
    <property type="entry name" value="METALLOENDOPEPTIDASE OMA1, MITOCHONDRIAL"/>
    <property type="match status" value="1"/>
</dbReference>
<dbReference type="Pfam" id="PF01435">
    <property type="entry name" value="Peptidase_M48"/>
    <property type="match status" value="1"/>
</dbReference>
<reference evidence="12" key="1">
    <citation type="submission" date="2023-07" db="EMBL/GenBank/DDBJ databases">
        <title>Chromosome-level genome assembly of Artemia franciscana.</title>
        <authorList>
            <person name="Jo E."/>
        </authorList>
    </citation>
    <scope>NUCLEOTIDE SEQUENCE</scope>
    <source>
        <tissue evidence="12">Whole body</tissue>
    </source>
</reference>
<feature type="transmembrane region" description="Helical" evidence="10">
    <location>
        <begin position="90"/>
        <end position="108"/>
    </location>
</feature>
<dbReference type="InterPro" id="IPR001915">
    <property type="entry name" value="Peptidase_M48"/>
</dbReference>
<proteinExistence type="inferred from homology"/>
<dbReference type="Proteomes" id="UP001187531">
    <property type="component" value="Unassembled WGS sequence"/>
</dbReference>
<dbReference type="PANTHER" id="PTHR22726">
    <property type="entry name" value="METALLOENDOPEPTIDASE OMA1"/>
    <property type="match status" value="1"/>
</dbReference>
<comment type="caution">
    <text evidence="12">The sequence shown here is derived from an EMBL/GenBank/DDBJ whole genome shotgun (WGS) entry which is preliminary data.</text>
</comment>
<keyword evidence="13" id="KW-1185">Reference proteome</keyword>
<evidence type="ECO:0000256" key="10">
    <source>
        <dbReference type="SAM" id="Phobius"/>
    </source>
</evidence>
<keyword evidence="4 9" id="KW-0862">Zinc</keyword>
<protein>
    <recommendedName>
        <fullName evidence="7">Metalloendopeptidase OMA1, mitochondrial</fullName>
    </recommendedName>
    <alternativeName>
        <fullName evidence="8">Overlapping with the m-AAA protease 1 homolog</fullName>
    </alternativeName>
</protein>
<accession>A0AA88KVS5</accession>
<evidence type="ECO:0000256" key="8">
    <source>
        <dbReference type="ARBA" id="ARBA00042978"/>
    </source>
</evidence>
<keyword evidence="5 9" id="KW-0482">Metalloprotease</keyword>
<keyword evidence="10" id="KW-1133">Transmembrane helix</keyword>
<keyword evidence="1 9" id="KW-0645">Protease</keyword>
<evidence type="ECO:0000256" key="7">
    <source>
        <dbReference type="ARBA" id="ARBA00040360"/>
    </source>
</evidence>
<dbReference type="GO" id="GO:0005743">
    <property type="term" value="C:mitochondrial inner membrane"/>
    <property type="evidence" value="ECO:0007669"/>
    <property type="project" value="TreeGrafter"/>
</dbReference>